<dbReference type="InterPro" id="IPR011075">
    <property type="entry name" value="TetR_C"/>
</dbReference>
<keyword evidence="2 4" id="KW-0238">DNA-binding</keyword>
<keyword evidence="1" id="KW-0805">Transcription regulation</keyword>
<protein>
    <submittedName>
        <fullName evidence="7">AcrR family transcriptional regulator</fullName>
    </submittedName>
</protein>
<dbReference type="InterPro" id="IPR036271">
    <property type="entry name" value="Tet_transcr_reg_TetR-rel_C_sf"/>
</dbReference>
<dbReference type="SUPFAM" id="SSF46689">
    <property type="entry name" value="Homeodomain-like"/>
    <property type="match status" value="1"/>
</dbReference>
<dbReference type="PANTHER" id="PTHR47506">
    <property type="entry name" value="TRANSCRIPTIONAL REGULATORY PROTEIN"/>
    <property type="match status" value="1"/>
</dbReference>
<sequence>MSPRKSVAEALSTRAAILERSVAIASAEGLEGLTIGRLAGELGMSKSGVLGHFGSKETLQLAVLDRAGEIFRAEVWEPARPAAPGLARLRVLCEAWISYLERGVFPGGCFFVAAAHEFDGRPGPVRDAVEARFDAWRGRLRKEAGRAVDAGELPGGTDPDQVAFELLGAVMALNHALQLHHDPRAPELARRTVQARLGRPAAVTGQVHRDPPEPTTAPER</sequence>
<evidence type="ECO:0000256" key="3">
    <source>
        <dbReference type="ARBA" id="ARBA00023163"/>
    </source>
</evidence>
<evidence type="ECO:0000259" key="6">
    <source>
        <dbReference type="PROSITE" id="PS50977"/>
    </source>
</evidence>
<evidence type="ECO:0000256" key="2">
    <source>
        <dbReference type="ARBA" id="ARBA00023125"/>
    </source>
</evidence>
<keyword evidence="3" id="KW-0804">Transcription</keyword>
<reference evidence="7 8" key="1">
    <citation type="submission" date="2020-10" db="EMBL/GenBank/DDBJ databases">
        <title>Sequencing the genomes of 1000 actinobacteria strains.</title>
        <authorList>
            <person name="Klenk H.-P."/>
        </authorList>
    </citation>
    <scope>NUCLEOTIDE SEQUENCE [LARGE SCALE GENOMIC DNA]</scope>
    <source>
        <strain evidence="7 8">DSM 43173</strain>
    </source>
</reference>
<evidence type="ECO:0000256" key="4">
    <source>
        <dbReference type="PROSITE-ProRule" id="PRU00335"/>
    </source>
</evidence>
<organism evidence="7 8">
    <name type="scientific">Nonomuraea angiospora</name>
    <dbReference type="NCBI Taxonomy" id="46172"/>
    <lineage>
        <taxon>Bacteria</taxon>
        <taxon>Bacillati</taxon>
        <taxon>Actinomycetota</taxon>
        <taxon>Actinomycetes</taxon>
        <taxon>Streptosporangiales</taxon>
        <taxon>Streptosporangiaceae</taxon>
        <taxon>Nonomuraea</taxon>
    </lineage>
</organism>
<feature type="domain" description="HTH tetR-type" evidence="6">
    <location>
        <begin position="11"/>
        <end position="71"/>
    </location>
</feature>
<dbReference type="Proteomes" id="UP000633509">
    <property type="component" value="Unassembled WGS sequence"/>
</dbReference>
<dbReference type="RefSeq" id="WP_192788280.1">
    <property type="nucleotide sequence ID" value="NZ_JADBEK010000001.1"/>
</dbReference>
<comment type="caution">
    <text evidence="7">The sequence shown here is derived from an EMBL/GenBank/DDBJ whole genome shotgun (WGS) entry which is preliminary data.</text>
</comment>
<evidence type="ECO:0000256" key="5">
    <source>
        <dbReference type="SAM" id="MobiDB-lite"/>
    </source>
</evidence>
<feature type="compositionally biased region" description="Basic and acidic residues" evidence="5">
    <location>
        <begin position="207"/>
        <end position="220"/>
    </location>
</feature>
<evidence type="ECO:0000313" key="7">
    <source>
        <dbReference type="EMBL" id="MBE1587978.1"/>
    </source>
</evidence>
<dbReference type="PROSITE" id="PS50977">
    <property type="entry name" value="HTH_TETR_2"/>
    <property type="match status" value="1"/>
</dbReference>
<keyword evidence="8" id="KW-1185">Reference proteome</keyword>
<dbReference type="EMBL" id="JADBEK010000001">
    <property type="protein sequence ID" value="MBE1587978.1"/>
    <property type="molecule type" value="Genomic_DNA"/>
</dbReference>
<name>A0ABR9M501_9ACTN</name>
<dbReference type="Gene3D" id="1.10.357.10">
    <property type="entry name" value="Tetracycline Repressor, domain 2"/>
    <property type="match status" value="1"/>
</dbReference>
<evidence type="ECO:0000313" key="8">
    <source>
        <dbReference type="Proteomes" id="UP000633509"/>
    </source>
</evidence>
<dbReference type="InterPro" id="IPR001647">
    <property type="entry name" value="HTH_TetR"/>
</dbReference>
<dbReference type="SUPFAM" id="SSF48498">
    <property type="entry name" value="Tetracyclin repressor-like, C-terminal domain"/>
    <property type="match status" value="1"/>
</dbReference>
<evidence type="ECO:0000256" key="1">
    <source>
        <dbReference type="ARBA" id="ARBA00023015"/>
    </source>
</evidence>
<dbReference type="InterPro" id="IPR009057">
    <property type="entry name" value="Homeodomain-like_sf"/>
</dbReference>
<feature type="region of interest" description="Disordered" evidence="5">
    <location>
        <begin position="197"/>
        <end position="220"/>
    </location>
</feature>
<dbReference type="PANTHER" id="PTHR47506:SF6">
    <property type="entry name" value="HTH-TYPE TRANSCRIPTIONAL REPRESSOR NEMR"/>
    <property type="match status" value="1"/>
</dbReference>
<feature type="DNA-binding region" description="H-T-H motif" evidence="4">
    <location>
        <begin position="34"/>
        <end position="53"/>
    </location>
</feature>
<proteinExistence type="predicted"/>
<dbReference type="Pfam" id="PF00440">
    <property type="entry name" value="TetR_N"/>
    <property type="match status" value="1"/>
</dbReference>
<gene>
    <name evidence="7" type="ORF">H4W80_006236</name>
</gene>
<accession>A0ABR9M501</accession>
<dbReference type="Gene3D" id="1.10.10.60">
    <property type="entry name" value="Homeodomain-like"/>
    <property type="match status" value="1"/>
</dbReference>
<dbReference type="Pfam" id="PF16925">
    <property type="entry name" value="TetR_C_13"/>
    <property type="match status" value="1"/>
</dbReference>